<dbReference type="AlphaFoldDB" id="A0A2D0N5L4"/>
<dbReference type="InterPro" id="IPR029044">
    <property type="entry name" value="Nucleotide-diphossugar_trans"/>
</dbReference>
<keyword evidence="3" id="KW-0479">Metal-binding</keyword>
<keyword evidence="7" id="KW-0501">Molybdenum cofactor biosynthesis</keyword>
<dbReference type="PANTHER" id="PTHR19136:SF81">
    <property type="entry name" value="MOLYBDENUM COFACTOR GUANYLYLTRANSFERASE"/>
    <property type="match status" value="1"/>
</dbReference>
<evidence type="ECO:0000256" key="6">
    <source>
        <dbReference type="ARBA" id="ARBA00023134"/>
    </source>
</evidence>
<evidence type="ECO:0000256" key="1">
    <source>
        <dbReference type="ARBA" id="ARBA00022490"/>
    </source>
</evidence>
<evidence type="ECO:0000259" key="8">
    <source>
        <dbReference type="Pfam" id="PF12804"/>
    </source>
</evidence>
<keyword evidence="5" id="KW-0460">Magnesium</keyword>
<keyword evidence="4" id="KW-0547">Nucleotide-binding</keyword>
<evidence type="ECO:0000256" key="5">
    <source>
        <dbReference type="ARBA" id="ARBA00022842"/>
    </source>
</evidence>
<dbReference type="GO" id="GO:0005525">
    <property type="term" value="F:GTP binding"/>
    <property type="evidence" value="ECO:0007669"/>
    <property type="project" value="UniProtKB-KW"/>
</dbReference>
<evidence type="ECO:0000256" key="2">
    <source>
        <dbReference type="ARBA" id="ARBA00022679"/>
    </source>
</evidence>
<dbReference type="InterPro" id="IPR025877">
    <property type="entry name" value="MobA-like_NTP_Trfase"/>
</dbReference>
<evidence type="ECO:0000256" key="7">
    <source>
        <dbReference type="ARBA" id="ARBA00023150"/>
    </source>
</evidence>
<evidence type="ECO:0000256" key="3">
    <source>
        <dbReference type="ARBA" id="ARBA00022723"/>
    </source>
</evidence>
<keyword evidence="10" id="KW-1185">Reference proteome</keyword>
<dbReference type="InterPro" id="IPR013482">
    <property type="entry name" value="Molybde_CF_guanTrfase"/>
</dbReference>
<evidence type="ECO:0000313" key="10">
    <source>
        <dbReference type="Proteomes" id="UP000223913"/>
    </source>
</evidence>
<sequence length="386" mass="43556">MNKNTKHTKHAKLERPQLGTFARREVAFLGTPCGVIQQLSRQLIDQLGRELKVAYVDADHGSGDEAEAGILPHSQLTYTDKISFQRLDLRVEADSFQYRQWFNGQDLVLVNGNHFRAEQQIVFVDPRKFESLERKLDRLTGVVGFIKLDAATEIPDFLKTHLPDWQALPVWQADEVAAIGQFIRDQFQRQLPPVKGLVLAGGKSQRMGRDKGQLNYHGRPQREYLYQLMETQLGIQAYLSCRADQVEDMPSDHRTVVDSFLGLGPYGAILSAFREDPNAAWLVVACDLPFVDESGLQYLLDQRGVSAVATAFHNPATNFPDPLLTLWEPRAYPVLLQFLSQGYSCPRKVLINTPVHTVNIPNEHLLTNVNNPAEFEKAKTILAKAE</sequence>
<keyword evidence="1" id="KW-0963">Cytoplasm</keyword>
<keyword evidence="2" id="KW-0808">Transferase</keyword>
<evidence type="ECO:0000313" key="9">
    <source>
        <dbReference type="EMBL" id="PHN03801.1"/>
    </source>
</evidence>
<accession>A0A2D0N5L4</accession>
<comment type="caution">
    <text evidence="9">The sequence shown here is derived from an EMBL/GenBank/DDBJ whole genome shotgun (WGS) entry which is preliminary data.</text>
</comment>
<dbReference type="GO" id="GO:0016779">
    <property type="term" value="F:nucleotidyltransferase activity"/>
    <property type="evidence" value="ECO:0007669"/>
    <property type="project" value="UniProtKB-ARBA"/>
</dbReference>
<dbReference type="RefSeq" id="WP_099152833.1">
    <property type="nucleotide sequence ID" value="NZ_PDUD01000029.1"/>
</dbReference>
<dbReference type="GO" id="GO:0046872">
    <property type="term" value="F:metal ion binding"/>
    <property type="evidence" value="ECO:0007669"/>
    <property type="project" value="UniProtKB-KW"/>
</dbReference>
<organism evidence="9 10">
    <name type="scientific">Flavilitoribacter nigricans (strain ATCC 23147 / DSM 23189 / NBRC 102662 / NCIMB 1420 / SS-2)</name>
    <name type="common">Lewinella nigricans</name>
    <dbReference type="NCBI Taxonomy" id="1122177"/>
    <lineage>
        <taxon>Bacteria</taxon>
        <taxon>Pseudomonadati</taxon>
        <taxon>Bacteroidota</taxon>
        <taxon>Saprospiria</taxon>
        <taxon>Saprospirales</taxon>
        <taxon>Lewinellaceae</taxon>
        <taxon>Flavilitoribacter</taxon>
    </lineage>
</organism>
<evidence type="ECO:0000256" key="4">
    <source>
        <dbReference type="ARBA" id="ARBA00022741"/>
    </source>
</evidence>
<gene>
    <name evidence="9" type="ORF">CRP01_24955</name>
</gene>
<dbReference type="CDD" id="cd02503">
    <property type="entry name" value="MobA"/>
    <property type="match status" value="1"/>
</dbReference>
<dbReference type="SUPFAM" id="SSF53448">
    <property type="entry name" value="Nucleotide-diphospho-sugar transferases"/>
    <property type="match status" value="1"/>
</dbReference>
<dbReference type="PANTHER" id="PTHR19136">
    <property type="entry name" value="MOLYBDENUM COFACTOR GUANYLYLTRANSFERASE"/>
    <property type="match status" value="1"/>
</dbReference>
<dbReference type="Gene3D" id="3.90.550.10">
    <property type="entry name" value="Spore Coat Polysaccharide Biosynthesis Protein SpsA, Chain A"/>
    <property type="match status" value="1"/>
</dbReference>
<keyword evidence="6" id="KW-0342">GTP-binding</keyword>
<dbReference type="EMBL" id="PDUD01000029">
    <property type="protein sequence ID" value="PHN03801.1"/>
    <property type="molecule type" value="Genomic_DNA"/>
</dbReference>
<name>A0A2D0N5L4_FLAN2</name>
<dbReference type="OrthoDB" id="9788394at2"/>
<protein>
    <submittedName>
        <fullName evidence="9">Molybdopterin-guanine dinucleotide biosynthesis protein MobA</fullName>
    </submittedName>
</protein>
<dbReference type="GO" id="GO:0006777">
    <property type="term" value="P:Mo-molybdopterin cofactor biosynthetic process"/>
    <property type="evidence" value="ECO:0007669"/>
    <property type="project" value="UniProtKB-KW"/>
</dbReference>
<proteinExistence type="predicted"/>
<dbReference type="Pfam" id="PF12804">
    <property type="entry name" value="NTP_transf_3"/>
    <property type="match status" value="1"/>
</dbReference>
<reference evidence="9 10" key="1">
    <citation type="submission" date="2017-10" db="EMBL/GenBank/DDBJ databases">
        <title>The draft genome sequence of Lewinella nigricans NBRC 102662.</title>
        <authorList>
            <person name="Wang K."/>
        </authorList>
    </citation>
    <scope>NUCLEOTIDE SEQUENCE [LARGE SCALE GENOMIC DNA]</scope>
    <source>
        <strain evidence="9 10">NBRC 102662</strain>
    </source>
</reference>
<dbReference type="Proteomes" id="UP000223913">
    <property type="component" value="Unassembled WGS sequence"/>
</dbReference>
<feature type="domain" description="MobA-like NTP transferase" evidence="8">
    <location>
        <begin position="196"/>
        <end position="341"/>
    </location>
</feature>